<evidence type="ECO:0000313" key="6">
    <source>
        <dbReference type="EMBL" id="RJG14829.1"/>
    </source>
</evidence>
<dbReference type="EMBL" id="QYUP01000185">
    <property type="protein sequence ID" value="RJG08499.1"/>
    <property type="molecule type" value="Genomic_DNA"/>
</dbReference>
<dbReference type="EMBL" id="QYUP01000174">
    <property type="protein sequence ID" value="RJG09453.1"/>
    <property type="molecule type" value="Genomic_DNA"/>
</dbReference>
<organism evidence="8 10">
    <name type="scientific">Massilia cavernae</name>
    <dbReference type="NCBI Taxonomy" id="2320864"/>
    <lineage>
        <taxon>Bacteria</taxon>
        <taxon>Pseudomonadati</taxon>
        <taxon>Pseudomonadota</taxon>
        <taxon>Betaproteobacteria</taxon>
        <taxon>Burkholderiales</taxon>
        <taxon>Oxalobacteraceae</taxon>
        <taxon>Telluria group</taxon>
        <taxon>Massilia</taxon>
    </lineage>
</organism>
<dbReference type="GO" id="GO:0003677">
    <property type="term" value="F:DNA binding"/>
    <property type="evidence" value="ECO:0007669"/>
    <property type="project" value="InterPro"/>
</dbReference>
<feature type="transmembrane region" description="Helical" evidence="1">
    <location>
        <begin position="317"/>
        <end position="338"/>
    </location>
</feature>
<dbReference type="PANTHER" id="PTHR35404">
    <property type="entry name" value="TRANSPOSASE OF TN10"/>
    <property type="match status" value="1"/>
</dbReference>
<evidence type="ECO:0000313" key="3">
    <source>
        <dbReference type="EMBL" id="RJG08499.1"/>
    </source>
</evidence>
<dbReference type="EMBL" id="QYUP01000149">
    <property type="protein sequence ID" value="RJG11382.1"/>
    <property type="molecule type" value="Genomic_DNA"/>
</dbReference>
<dbReference type="OrthoDB" id="6310056at2"/>
<dbReference type="AlphaFoldDB" id="A0A418XST6"/>
<dbReference type="EMBL" id="QYUP01000124">
    <property type="protein sequence ID" value="RJG14829.1"/>
    <property type="molecule type" value="Genomic_DNA"/>
</dbReference>
<sequence>MHAGRIIQDLLADQCPSIHAKRRHCLALMIEAARSGGLGLLKMSKSVQGSSSLRHRIKRCDRLLSNPHLATERVEIFRAVAQRVLQGQSKISIIVDWSDLLADISQHVLRAAVVVKGRAIVIYEEIHPTAQYGAASVHREFMKTLRSVLPAHCQPLIITDAGFRAAWFKMLDQLGFAWIGRIRNRDMVTPSGKSDWRGCKEHFADTKGRARDLGSFNYVRSNPVPCRLVMIKRVPKGRTCKTVFGKKSQSHHSKKQSAGQREPWLLAVSPRLSRLSAKAVVNLYQGRMQIEQTFRDLKSSQWGMGLSSSQTRKPHRLTILLLIASLLAFALWLIGLAVRRNGFAVHYGSRKKAAATLSILSLARHWLQYHSSALLTRRQIAEALNELGSMLETYEI</sequence>
<accession>A0A418XST6</accession>
<evidence type="ECO:0000313" key="9">
    <source>
        <dbReference type="EMBL" id="RJG21093.1"/>
    </source>
</evidence>
<keyword evidence="1" id="KW-1133">Transmembrane helix</keyword>
<dbReference type="RefSeq" id="WP_119810180.1">
    <property type="nucleotide sequence ID" value="NZ_QYUP01000115.1"/>
</dbReference>
<dbReference type="InterPro" id="IPR047658">
    <property type="entry name" value="IS4-like_transpos"/>
</dbReference>
<dbReference type="Pfam" id="PF01609">
    <property type="entry name" value="DDE_Tnp_1"/>
    <property type="match status" value="1"/>
</dbReference>
<protein>
    <submittedName>
        <fullName evidence="8">IS4 family transposase</fullName>
    </submittedName>
</protein>
<dbReference type="NCBIfam" id="NF033591">
    <property type="entry name" value="transpos_IS4_2"/>
    <property type="match status" value="1"/>
</dbReference>
<feature type="domain" description="Transposase IS4-like" evidence="2">
    <location>
        <begin position="107"/>
        <end position="325"/>
    </location>
</feature>
<gene>
    <name evidence="9" type="ORF">D3872_07465</name>
    <name evidence="8" type="ORF">D3872_12740</name>
    <name evidence="7" type="ORF">D3872_13455</name>
    <name evidence="6" type="ORF">D3872_16405</name>
    <name evidence="5" type="ORF">D3872_19855</name>
    <name evidence="4" type="ORF">D3872_22700</name>
    <name evidence="3" type="ORF">D3872_23560</name>
</gene>
<evidence type="ECO:0000313" key="10">
    <source>
        <dbReference type="Proteomes" id="UP000284006"/>
    </source>
</evidence>
<proteinExistence type="predicted"/>
<evidence type="ECO:0000259" key="2">
    <source>
        <dbReference type="Pfam" id="PF01609"/>
    </source>
</evidence>
<dbReference type="Proteomes" id="UP000284006">
    <property type="component" value="Unassembled WGS sequence"/>
</dbReference>
<dbReference type="PANTHER" id="PTHR35404:SF8">
    <property type="entry name" value="TRANSPOSASE OF TN10"/>
    <property type="match status" value="1"/>
</dbReference>
<dbReference type="EMBL" id="QYUP01000118">
    <property type="protein sequence ID" value="RJG15376.1"/>
    <property type="molecule type" value="Genomic_DNA"/>
</dbReference>
<dbReference type="InterPro" id="IPR012337">
    <property type="entry name" value="RNaseH-like_sf"/>
</dbReference>
<evidence type="ECO:0000313" key="4">
    <source>
        <dbReference type="EMBL" id="RJG09453.1"/>
    </source>
</evidence>
<dbReference type="GO" id="GO:0004803">
    <property type="term" value="F:transposase activity"/>
    <property type="evidence" value="ECO:0007669"/>
    <property type="project" value="InterPro"/>
</dbReference>
<dbReference type="EMBL" id="QYUP01000115">
    <property type="protein sequence ID" value="RJG15587.1"/>
    <property type="molecule type" value="Genomic_DNA"/>
</dbReference>
<keyword evidence="1" id="KW-0812">Transmembrane</keyword>
<evidence type="ECO:0000256" key="1">
    <source>
        <dbReference type="SAM" id="Phobius"/>
    </source>
</evidence>
<keyword evidence="1" id="KW-0472">Membrane</keyword>
<dbReference type="InterPro" id="IPR002559">
    <property type="entry name" value="Transposase_11"/>
</dbReference>
<evidence type="ECO:0000313" key="5">
    <source>
        <dbReference type="EMBL" id="RJG11382.1"/>
    </source>
</evidence>
<dbReference type="GO" id="GO:0006313">
    <property type="term" value="P:DNA transposition"/>
    <property type="evidence" value="ECO:0007669"/>
    <property type="project" value="InterPro"/>
</dbReference>
<evidence type="ECO:0000313" key="8">
    <source>
        <dbReference type="EMBL" id="RJG15587.1"/>
    </source>
</evidence>
<name>A0A418XST6_9BURK</name>
<reference evidence="8 10" key="1">
    <citation type="submission" date="2018-09" db="EMBL/GenBank/DDBJ databases">
        <authorList>
            <person name="Zhu H."/>
        </authorList>
    </citation>
    <scope>NUCLEOTIDE SEQUENCE [LARGE SCALE GENOMIC DNA]</scope>
    <source>
        <strain evidence="8 10">K1S02-61</strain>
    </source>
</reference>
<keyword evidence="10" id="KW-1185">Reference proteome</keyword>
<comment type="caution">
    <text evidence="8">The sequence shown here is derived from an EMBL/GenBank/DDBJ whole genome shotgun (WGS) entry which is preliminary data.</text>
</comment>
<dbReference type="EMBL" id="QYUP01000073">
    <property type="protein sequence ID" value="RJG21093.1"/>
    <property type="molecule type" value="Genomic_DNA"/>
</dbReference>
<evidence type="ECO:0000313" key="7">
    <source>
        <dbReference type="EMBL" id="RJG15376.1"/>
    </source>
</evidence>
<dbReference type="SUPFAM" id="SSF53098">
    <property type="entry name" value="Ribonuclease H-like"/>
    <property type="match status" value="1"/>
</dbReference>